<feature type="compositionally biased region" description="Basic residues" evidence="3">
    <location>
        <begin position="1"/>
        <end position="12"/>
    </location>
</feature>
<feature type="compositionally biased region" description="Polar residues" evidence="3">
    <location>
        <begin position="114"/>
        <end position="123"/>
    </location>
</feature>
<dbReference type="KEGG" id="rdp:RD2015_86"/>
<dbReference type="AlphaFoldDB" id="A0A0U3L947"/>
<sequence precursor="true">MASGHKASRRITTRSTSAPSRTSHVRFISSVRQALRLAAVGASLGAALALSATPASAYQPGDLEVVAELPIRPGNVAPAADGRLFATVHPLGAPADAQLIEITGANRYRPWPNATLQRGTGSPSDDRIDSPLGLQADHRGRLWVIDMGLQLGKTRLWSFDIRSGNRLQRIELPADIAPKGSFVQDLAVDDVDGWAYLADIANPGLIAVNTATGQARRFSGHASLQADSQARMVIGGKEIQFQGAPARVGVNPITLSADRKTVFFGAMNGLHWYAVPAALLRPGVSDDTTAAAIRIVGDKPVSDGAATTADGRHFFTNLNESGIDQLDARGHVLPLVRDKRLDWPDSVHHFEGDWLYISVNQLYKTPAFTGGADEGRPPYRVMRAWIGKPSKR</sequence>
<dbReference type="SUPFAM" id="SSF63829">
    <property type="entry name" value="Calcium-dependent phosphotriesterase"/>
    <property type="match status" value="1"/>
</dbReference>
<dbReference type="InterPro" id="IPR017996">
    <property type="entry name" value="MRJP/yellow-related"/>
</dbReference>
<dbReference type="PANTHER" id="PTHR10009:SF18">
    <property type="entry name" value="PROTEIN YELLOW-LIKE PROTEIN"/>
    <property type="match status" value="1"/>
</dbReference>
<evidence type="ECO:0000256" key="3">
    <source>
        <dbReference type="SAM" id="MobiDB-lite"/>
    </source>
</evidence>
<dbReference type="OrthoDB" id="9797664at2"/>
<dbReference type="PATRIC" id="fig|76731.3.peg.88"/>
<evidence type="ECO:0000256" key="1">
    <source>
        <dbReference type="ARBA" id="ARBA00004613"/>
    </source>
</evidence>
<evidence type="ECO:0000256" key="2">
    <source>
        <dbReference type="ARBA" id="ARBA00022525"/>
    </source>
</evidence>
<dbReference type="EMBL" id="CP013729">
    <property type="protein sequence ID" value="ALV04591.1"/>
    <property type="molecule type" value="Genomic_DNA"/>
</dbReference>
<reference evidence="4 5" key="1">
    <citation type="submission" date="2015-12" db="EMBL/GenBank/DDBJ databases">
        <title>Complete genome of Roseateles depolymerans KCTC 42856.</title>
        <authorList>
            <person name="Kim K.M."/>
        </authorList>
    </citation>
    <scope>NUCLEOTIDE SEQUENCE [LARGE SCALE GENOMIC DNA]</scope>
    <source>
        <strain evidence="4 5">KCTC 42856</strain>
    </source>
</reference>
<dbReference type="GO" id="GO:0005576">
    <property type="term" value="C:extracellular region"/>
    <property type="evidence" value="ECO:0007669"/>
    <property type="project" value="UniProtKB-SubCell"/>
</dbReference>
<dbReference type="RefSeq" id="WP_083525197.1">
    <property type="nucleotide sequence ID" value="NZ_CP013729.1"/>
</dbReference>
<keyword evidence="5" id="KW-1185">Reference proteome</keyword>
<evidence type="ECO:0000313" key="5">
    <source>
        <dbReference type="Proteomes" id="UP000060699"/>
    </source>
</evidence>
<name>A0A0U3L947_9BURK</name>
<organism evidence="4 5">
    <name type="scientific">Roseateles depolymerans</name>
    <dbReference type="NCBI Taxonomy" id="76731"/>
    <lineage>
        <taxon>Bacteria</taxon>
        <taxon>Pseudomonadati</taxon>
        <taxon>Pseudomonadota</taxon>
        <taxon>Betaproteobacteria</taxon>
        <taxon>Burkholderiales</taxon>
        <taxon>Sphaerotilaceae</taxon>
        <taxon>Roseateles</taxon>
    </lineage>
</organism>
<dbReference type="InterPro" id="IPR011042">
    <property type="entry name" value="6-blade_b-propeller_TolB-like"/>
</dbReference>
<protein>
    <submittedName>
        <fullName evidence="4">Uncharacterized protein</fullName>
    </submittedName>
</protein>
<gene>
    <name evidence="4" type="ORF">RD2015_86</name>
</gene>
<dbReference type="STRING" id="76731.RD2015_86"/>
<accession>A0A0U3L947</accession>
<keyword evidence="2" id="KW-0964">Secreted</keyword>
<feature type="region of interest" description="Disordered" evidence="3">
    <location>
        <begin position="111"/>
        <end position="130"/>
    </location>
</feature>
<evidence type="ECO:0000313" key="4">
    <source>
        <dbReference type="EMBL" id="ALV04591.1"/>
    </source>
</evidence>
<feature type="region of interest" description="Disordered" evidence="3">
    <location>
        <begin position="1"/>
        <end position="21"/>
    </location>
</feature>
<dbReference type="Gene3D" id="2.120.10.30">
    <property type="entry name" value="TolB, C-terminal domain"/>
    <property type="match status" value="1"/>
</dbReference>
<dbReference type="Pfam" id="PF03022">
    <property type="entry name" value="MRJP"/>
    <property type="match status" value="1"/>
</dbReference>
<proteinExistence type="predicted"/>
<comment type="subcellular location">
    <subcellularLocation>
        <location evidence="1">Secreted</location>
    </subcellularLocation>
</comment>
<dbReference type="Proteomes" id="UP000060699">
    <property type="component" value="Chromosome"/>
</dbReference>
<dbReference type="PANTHER" id="PTHR10009">
    <property type="entry name" value="PROTEIN YELLOW-RELATED"/>
    <property type="match status" value="1"/>
</dbReference>